<reference evidence="1 2" key="1">
    <citation type="journal article" date="2021" name="BMC Genomics">
        <title>Datura genome reveals duplications of psychoactive alkaloid biosynthetic genes and high mutation rate following tissue culture.</title>
        <authorList>
            <person name="Rajewski A."/>
            <person name="Carter-House D."/>
            <person name="Stajich J."/>
            <person name="Litt A."/>
        </authorList>
    </citation>
    <scope>NUCLEOTIDE SEQUENCE [LARGE SCALE GENOMIC DNA]</scope>
    <source>
        <strain evidence="1">AR-01</strain>
    </source>
</reference>
<sequence length="131" mass="14235">MSCLLPQFKCLPDIFALSFKTHQHSAPHLLKGRDPCQLRTQCVLSTTSPSTSTVTTTVLDIEKLQLPSITVLSNSVAADRSWNPPSETATTTVVDIQKLKLQSLEAHSDSVAPESPWRHSGVVLSTEVGLK</sequence>
<keyword evidence="2" id="KW-1185">Reference proteome</keyword>
<gene>
    <name evidence="1" type="ORF">HAX54_035664</name>
</gene>
<accession>A0ABS8Y6V1</accession>
<name>A0ABS8Y6V1_DATST</name>
<comment type="caution">
    <text evidence="1">The sequence shown here is derived from an EMBL/GenBank/DDBJ whole genome shotgun (WGS) entry which is preliminary data.</text>
</comment>
<organism evidence="1 2">
    <name type="scientific">Datura stramonium</name>
    <name type="common">Jimsonweed</name>
    <name type="synonym">Common thornapple</name>
    <dbReference type="NCBI Taxonomy" id="4076"/>
    <lineage>
        <taxon>Eukaryota</taxon>
        <taxon>Viridiplantae</taxon>
        <taxon>Streptophyta</taxon>
        <taxon>Embryophyta</taxon>
        <taxon>Tracheophyta</taxon>
        <taxon>Spermatophyta</taxon>
        <taxon>Magnoliopsida</taxon>
        <taxon>eudicotyledons</taxon>
        <taxon>Gunneridae</taxon>
        <taxon>Pentapetalae</taxon>
        <taxon>asterids</taxon>
        <taxon>lamiids</taxon>
        <taxon>Solanales</taxon>
        <taxon>Solanaceae</taxon>
        <taxon>Solanoideae</taxon>
        <taxon>Datureae</taxon>
        <taxon>Datura</taxon>
    </lineage>
</organism>
<evidence type="ECO:0000313" key="1">
    <source>
        <dbReference type="EMBL" id="MCE5167071.1"/>
    </source>
</evidence>
<dbReference type="Proteomes" id="UP000823775">
    <property type="component" value="Unassembled WGS sequence"/>
</dbReference>
<evidence type="ECO:0000313" key="2">
    <source>
        <dbReference type="Proteomes" id="UP000823775"/>
    </source>
</evidence>
<proteinExistence type="predicted"/>
<protein>
    <submittedName>
        <fullName evidence="1">Uncharacterized protein</fullName>
    </submittedName>
</protein>
<dbReference type="EMBL" id="JACEIK010046748">
    <property type="protein sequence ID" value="MCE5167071.1"/>
    <property type="molecule type" value="Genomic_DNA"/>
</dbReference>